<keyword evidence="3" id="KW-1185">Reference proteome</keyword>
<dbReference type="AlphaFoldDB" id="A0A8H4EHW5"/>
<dbReference type="EMBL" id="WTPW01000715">
    <property type="protein sequence ID" value="KAF0485903.1"/>
    <property type="molecule type" value="Genomic_DNA"/>
</dbReference>
<accession>A0A8H4EHW5</accession>
<comment type="caution">
    <text evidence="2">The sequence shown here is derived from an EMBL/GenBank/DDBJ whole genome shotgun (WGS) entry which is preliminary data.</text>
</comment>
<dbReference type="Proteomes" id="UP000439903">
    <property type="component" value="Unassembled WGS sequence"/>
</dbReference>
<gene>
    <name evidence="2" type="ORF">F8M41_022735</name>
</gene>
<protein>
    <submittedName>
        <fullName evidence="2">Uncharacterized protein</fullName>
    </submittedName>
</protein>
<name>A0A8H4EHW5_GIGMA</name>
<feature type="region of interest" description="Disordered" evidence="1">
    <location>
        <begin position="1"/>
        <end position="95"/>
    </location>
</feature>
<proteinExistence type="predicted"/>
<evidence type="ECO:0000313" key="3">
    <source>
        <dbReference type="Proteomes" id="UP000439903"/>
    </source>
</evidence>
<evidence type="ECO:0000313" key="2">
    <source>
        <dbReference type="EMBL" id="KAF0485903.1"/>
    </source>
</evidence>
<evidence type="ECO:0000256" key="1">
    <source>
        <dbReference type="SAM" id="MobiDB-lite"/>
    </source>
</evidence>
<organism evidence="2 3">
    <name type="scientific">Gigaspora margarita</name>
    <dbReference type="NCBI Taxonomy" id="4874"/>
    <lineage>
        <taxon>Eukaryota</taxon>
        <taxon>Fungi</taxon>
        <taxon>Fungi incertae sedis</taxon>
        <taxon>Mucoromycota</taxon>
        <taxon>Glomeromycotina</taxon>
        <taxon>Glomeromycetes</taxon>
        <taxon>Diversisporales</taxon>
        <taxon>Gigasporaceae</taxon>
        <taxon>Gigaspora</taxon>
    </lineage>
</organism>
<feature type="compositionally biased region" description="Polar residues" evidence="1">
    <location>
        <begin position="1"/>
        <end position="68"/>
    </location>
</feature>
<sequence>MSSLKKSLRSSAQRQNGIEDTLKQNDTIENNTQSAGTLNNTSKINKPNVSKQNRIVKNNIQGSGTSDSIGKKRKGERKAKETKARVNKKTKTNEN</sequence>
<feature type="compositionally biased region" description="Basic residues" evidence="1">
    <location>
        <begin position="85"/>
        <end position="95"/>
    </location>
</feature>
<reference evidence="2 3" key="1">
    <citation type="journal article" date="2019" name="Environ. Microbiol.">
        <title>At the nexus of three kingdoms: the genome of the mycorrhizal fungus Gigaspora margarita provides insights into plant, endobacterial and fungal interactions.</title>
        <authorList>
            <person name="Venice F."/>
            <person name="Ghignone S."/>
            <person name="Salvioli di Fossalunga A."/>
            <person name="Amselem J."/>
            <person name="Novero M."/>
            <person name="Xianan X."/>
            <person name="Sedzielewska Toro K."/>
            <person name="Morin E."/>
            <person name="Lipzen A."/>
            <person name="Grigoriev I.V."/>
            <person name="Henrissat B."/>
            <person name="Martin F.M."/>
            <person name="Bonfante P."/>
        </authorList>
    </citation>
    <scope>NUCLEOTIDE SEQUENCE [LARGE SCALE GENOMIC DNA]</scope>
    <source>
        <strain evidence="2 3">BEG34</strain>
    </source>
</reference>